<comment type="caution">
    <text evidence="4">The sequence shown here is derived from an EMBL/GenBank/DDBJ whole genome shotgun (WGS) entry which is preliminary data.</text>
</comment>
<feature type="region of interest" description="Disordered" evidence="3">
    <location>
        <begin position="1"/>
        <end position="29"/>
    </location>
</feature>
<evidence type="ECO:0000313" key="4">
    <source>
        <dbReference type="EMBL" id="MEE2052123.1"/>
    </source>
</evidence>
<accession>A0ABU7KS47</accession>
<proteinExistence type="inferred from homology"/>
<protein>
    <submittedName>
        <fullName evidence="4">Glycine amidinotransferase</fullName>
    </submittedName>
</protein>
<keyword evidence="2" id="KW-0808">Transferase</keyword>
<evidence type="ECO:0000256" key="3">
    <source>
        <dbReference type="SAM" id="MobiDB-lite"/>
    </source>
</evidence>
<reference evidence="4 5" key="1">
    <citation type="submission" date="2023-07" db="EMBL/GenBank/DDBJ databases">
        <authorList>
            <person name="Girao M."/>
            <person name="Carvalho M.F."/>
        </authorList>
    </citation>
    <scope>NUCLEOTIDE SEQUENCE [LARGE SCALE GENOMIC DNA]</scope>
    <source>
        <strain evidence="4 5">66/93</strain>
    </source>
</reference>
<dbReference type="RefSeq" id="WP_330159167.1">
    <property type="nucleotide sequence ID" value="NZ_BAAAJA010000004.1"/>
</dbReference>
<feature type="compositionally biased region" description="Low complexity" evidence="3">
    <location>
        <begin position="1"/>
        <end position="11"/>
    </location>
</feature>
<dbReference type="SUPFAM" id="SSF55909">
    <property type="entry name" value="Pentein"/>
    <property type="match status" value="1"/>
</dbReference>
<organism evidence="4 5">
    <name type="scientific">Nocardiopsis tropica</name>
    <dbReference type="NCBI Taxonomy" id="109330"/>
    <lineage>
        <taxon>Bacteria</taxon>
        <taxon>Bacillati</taxon>
        <taxon>Actinomycetota</taxon>
        <taxon>Actinomycetes</taxon>
        <taxon>Streptosporangiales</taxon>
        <taxon>Nocardiopsidaceae</taxon>
        <taxon>Nocardiopsis</taxon>
    </lineage>
</organism>
<dbReference type="Proteomes" id="UP001348641">
    <property type="component" value="Unassembled WGS sequence"/>
</dbReference>
<dbReference type="PANTHER" id="PTHR10488">
    <property type="entry name" value="GLYCINE AMIDINOTRANSFERASE, MITOCHONDRIAL"/>
    <property type="match status" value="1"/>
</dbReference>
<comment type="similarity">
    <text evidence="1">Belongs to the amidinotransferase family.</text>
</comment>
<evidence type="ECO:0000256" key="2">
    <source>
        <dbReference type="ARBA" id="ARBA00022679"/>
    </source>
</evidence>
<feature type="compositionally biased region" description="Pro residues" evidence="3">
    <location>
        <begin position="12"/>
        <end position="26"/>
    </location>
</feature>
<dbReference type="PANTHER" id="PTHR10488:SF1">
    <property type="entry name" value="GLYCINE AMIDINOTRANSFERASE, MITOCHONDRIAL"/>
    <property type="match status" value="1"/>
</dbReference>
<evidence type="ECO:0000313" key="5">
    <source>
        <dbReference type="Proteomes" id="UP001348641"/>
    </source>
</evidence>
<evidence type="ECO:0000256" key="1">
    <source>
        <dbReference type="ARBA" id="ARBA00006943"/>
    </source>
</evidence>
<dbReference type="EMBL" id="JAUUCC010000040">
    <property type="protein sequence ID" value="MEE2052123.1"/>
    <property type="molecule type" value="Genomic_DNA"/>
</dbReference>
<gene>
    <name evidence="4" type="ORF">Q8A49_16615</name>
</gene>
<dbReference type="Gene3D" id="3.75.10.10">
    <property type="entry name" value="L-arginine/glycine Amidinotransferase, Chain A"/>
    <property type="match status" value="1"/>
</dbReference>
<dbReference type="InterPro" id="IPR033195">
    <property type="entry name" value="AmidinoTrfase"/>
</dbReference>
<name>A0ABU7KS47_9ACTN</name>
<sequence length="378" mass="40965">MSTGTADAPAECPAPPPPPAGGPRPALPAVHSWDEFTRLREVVVGDATHSRVPPLSDPSAWLNCYPELTPAELRGIGAGLFPRHVIEESNEDLAVLADTLRGLGVTVHQPPAVDHGVEYAGPGWRTTGRSSYCPRDLTLVVGSALIESPSPMRARYFEAFGWRPLFQDYLLRGAHWICAPRPRLDDSLFGTDEDGFPVLGEAEPAFEAANCLRLGRDVFYQVSRSGNELGLRWLESTLGLLGDVRVHPLRGVYEGTHIDSTVCLLRPGLVLLNPERIGPDTVPEPLKGWDVLWCPPMTGGPTAVPHTLSTPWVGMNLLMVDEGTAIVDGDQTELVRLLEGRGITVVPLRLRHSRVLGGGFHCVTLDTVREGGPEDYLG</sequence>